<sequence>MELLDPRVDFVFKRIFGSENNKDVLLAFLNRVLTEAGDPPLTEIILMNPYTDKDDPLDKQSIFDVYAKTSEGKLIDIEMQLFNKYDIEKRTLFYWSKRYSSQLHEGEKYQELKKCVTINILNYAFLANDDYHSTFHLREDRTGLTLIDDIEIHFLELPKLDDVIPSQGGLENWLLFLKGVDTTHWEVLKMNEPGLEKAMDTLQFLSQDSEARRLYEARQKYLHDEASMLEGARKAGITEVAKNMLDLNLDISTIAKATGLTEQEINQLKR</sequence>
<dbReference type="GO" id="GO:0016746">
    <property type="term" value="F:acyltransferase activity"/>
    <property type="evidence" value="ECO:0007669"/>
    <property type="project" value="UniProtKB-KW"/>
</dbReference>
<dbReference type="Proteomes" id="UP000247459">
    <property type="component" value="Unassembled WGS sequence"/>
</dbReference>
<proteinExistence type="predicted"/>
<comment type="caution">
    <text evidence="1">The sequence shown here is derived from an EMBL/GenBank/DDBJ whole genome shotgun (WGS) entry which is preliminary data.</text>
</comment>
<dbReference type="EMBL" id="PRLG01000003">
    <property type="protein sequence ID" value="PYY31029.1"/>
    <property type="molecule type" value="Genomic_DNA"/>
</dbReference>
<evidence type="ECO:0000313" key="1">
    <source>
        <dbReference type="EMBL" id="PYY31029.1"/>
    </source>
</evidence>
<dbReference type="OrthoDB" id="1097360at2"/>
<keyword evidence="1" id="KW-0808">Transferase</keyword>
<reference evidence="1 2" key="1">
    <citation type="submission" date="2018-01" db="EMBL/GenBank/DDBJ databases">
        <title>Genome sequence of the PGP bacterium Paenibacillus illinoisensis E3.</title>
        <authorList>
            <person name="Rolli E."/>
            <person name="Marasco R."/>
            <person name="Bessem C."/>
            <person name="Michoud G."/>
            <person name="Gaiarsa S."/>
            <person name="Borin S."/>
            <person name="Daffonchio D."/>
        </authorList>
    </citation>
    <scope>NUCLEOTIDE SEQUENCE [LARGE SCALE GENOMIC DNA]</scope>
    <source>
        <strain evidence="1 2">E3</strain>
    </source>
</reference>
<dbReference type="InterPro" id="IPR010106">
    <property type="entry name" value="RpnA"/>
</dbReference>
<dbReference type="Pfam" id="PF12784">
    <property type="entry name" value="PDDEXK_2"/>
    <property type="match status" value="1"/>
</dbReference>
<gene>
    <name evidence="1" type="ORF">PIL02S_00581</name>
</gene>
<name>A0A2W0CJF1_9BACL</name>
<dbReference type="NCBIfam" id="TIGR01784">
    <property type="entry name" value="T_den_put_tspse"/>
    <property type="match status" value="1"/>
</dbReference>
<organism evidence="1 2">
    <name type="scientific">Paenibacillus illinoisensis</name>
    <dbReference type="NCBI Taxonomy" id="59845"/>
    <lineage>
        <taxon>Bacteria</taxon>
        <taxon>Bacillati</taxon>
        <taxon>Bacillota</taxon>
        <taxon>Bacilli</taxon>
        <taxon>Bacillales</taxon>
        <taxon>Paenibacillaceae</taxon>
        <taxon>Paenibacillus</taxon>
    </lineage>
</organism>
<protein>
    <recommendedName>
        <fullName evidence="3">Rpn family recombination-promoting nuclease/putative transposase</fullName>
    </recommendedName>
</protein>
<dbReference type="PANTHER" id="PTHR41317">
    <property type="entry name" value="PD-(D_E)XK NUCLEASE FAMILY TRANSPOSASE"/>
    <property type="match status" value="1"/>
</dbReference>
<dbReference type="PANTHER" id="PTHR41317:SF1">
    <property type="entry name" value="PD-(D_E)XK NUCLEASE FAMILY TRANSPOSASE"/>
    <property type="match status" value="1"/>
</dbReference>
<dbReference type="AlphaFoldDB" id="A0A2W0CJF1"/>
<dbReference type="RefSeq" id="WP_110756241.1">
    <property type="nucleotide sequence ID" value="NZ_PRLG01000003.1"/>
</dbReference>
<accession>A0A2W0CJF1</accession>
<evidence type="ECO:0008006" key="3">
    <source>
        <dbReference type="Google" id="ProtNLM"/>
    </source>
</evidence>
<evidence type="ECO:0000313" key="2">
    <source>
        <dbReference type="Proteomes" id="UP000247459"/>
    </source>
</evidence>
<keyword evidence="1" id="KW-0012">Acyltransferase</keyword>